<dbReference type="AlphaFoldDB" id="A0AAP0L0I5"/>
<name>A0AAP0L0I5_9MAGN</name>
<reference evidence="1 2" key="1">
    <citation type="submission" date="2024-01" db="EMBL/GenBank/DDBJ databases">
        <title>Genome assemblies of Stephania.</title>
        <authorList>
            <person name="Yang L."/>
        </authorList>
    </citation>
    <scope>NUCLEOTIDE SEQUENCE [LARGE SCALE GENOMIC DNA]</scope>
    <source>
        <strain evidence="1">YNDBR</strain>
        <tissue evidence="1">Leaf</tissue>
    </source>
</reference>
<sequence length="65" mass="7314">MTTCPSANGSDTKCWFQCKGSLKNKIEEKKKEIGLMGVFLCNLKTTSKKTTSLECFLTMHNTTYL</sequence>
<evidence type="ECO:0000313" key="2">
    <source>
        <dbReference type="Proteomes" id="UP001420932"/>
    </source>
</evidence>
<gene>
    <name evidence="1" type="ORF">Syun_002963</name>
</gene>
<dbReference type="Proteomes" id="UP001420932">
    <property type="component" value="Unassembled WGS sequence"/>
</dbReference>
<organism evidence="1 2">
    <name type="scientific">Stephania yunnanensis</name>
    <dbReference type="NCBI Taxonomy" id="152371"/>
    <lineage>
        <taxon>Eukaryota</taxon>
        <taxon>Viridiplantae</taxon>
        <taxon>Streptophyta</taxon>
        <taxon>Embryophyta</taxon>
        <taxon>Tracheophyta</taxon>
        <taxon>Spermatophyta</taxon>
        <taxon>Magnoliopsida</taxon>
        <taxon>Ranunculales</taxon>
        <taxon>Menispermaceae</taxon>
        <taxon>Menispermoideae</taxon>
        <taxon>Cissampelideae</taxon>
        <taxon>Stephania</taxon>
    </lineage>
</organism>
<evidence type="ECO:0000313" key="1">
    <source>
        <dbReference type="EMBL" id="KAK9162061.1"/>
    </source>
</evidence>
<protein>
    <submittedName>
        <fullName evidence="1">Uncharacterized protein</fullName>
    </submittedName>
</protein>
<accession>A0AAP0L0I5</accession>
<dbReference type="EMBL" id="JBBNAF010000002">
    <property type="protein sequence ID" value="KAK9162061.1"/>
    <property type="molecule type" value="Genomic_DNA"/>
</dbReference>
<keyword evidence="2" id="KW-1185">Reference proteome</keyword>
<comment type="caution">
    <text evidence="1">The sequence shown here is derived from an EMBL/GenBank/DDBJ whole genome shotgun (WGS) entry which is preliminary data.</text>
</comment>
<proteinExistence type="predicted"/>